<dbReference type="SUPFAM" id="SSF56317">
    <property type="entry name" value="Carbon-nitrogen hydrolase"/>
    <property type="match status" value="1"/>
</dbReference>
<dbReference type="EMBL" id="DAEQIJ010000012">
    <property type="protein sequence ID" value="HBH2620710.1"/>
    <property type="molecule type" value="Genomic_DNA"/>
</dbReference>
<accession>A0A069A6F0</accession>
<dbReference type="GO" id="GO:0006107">
    <property type="term" value="P:oxaloacetate metabolic process"/>
    <property type="evidence" value="ECO:0007669"/>
    <property type="project" value="TreeGrafter"/>
</dbReference>
<dbReference type="PANTHER" id="PTHR23088:SF30">
    <property type="entry name" value="OMEGA-AMIDASE NIT2"/>
    <property type="match status" value="1"/>
</dbReference>
<organism evidence="5">
    <name type="scientific">Clostridioides difficile</name>
    <name type="common">Peptoclostridium difficile</name>
    <dbReference type="NCBI Taxonomy" id="1496"/>
    <lineage>
        <taxon>Bacteria</taxon>
        <taxon>Bacillati</taxon>
        <taxon>Bacillota</taxon>
        <taxon>Clostridia</taxon>
        <taxon>Peptostreptococcales</taxon>
        <taxon>Peptostreptococcaceae</taxon>
        <taxon>Clostridioides</taxon>
    </lineage>
</organism>
<dbReference type="InterPro" id="IPR003010">
    <property type="entry name" value="C-N_Hydrolase"/>
</dbReference>
<evidence type="ECO:0000256" key="1">
    <source>
        <dbReference type="ARBA" id="ARBA00010613"/>
    </source>
</evidence>
<keyword evidence="2 5" id="KW-0378">Hydrolase</keyword>
<dbReference type="Proteomes" id="UP000879542">
    <property type="component" value="Unassembled WGS sequence"/>
</dbReference>
<evidence type="ECO:0000259" key="3">
    <source>
        <dbReference type="PROSITE" id="PS50263"/>
    </source>
</evidence>
<dbReference type="CDD" id="cd07572">
    <property type="entry name" value="nit"/>
    <property type="match status" value="1"/>
</dbReference>
<dbReference type="InterPro" id="IPR045254">
    <property type="entry name" value="Nit1/2_C-N_Hydrolase"/>
</dbReference>
<dbReference type="GeneID" id="66352990"/>
<dbReference type="GO" id="GO:0006528">
    <property type="term" value="P:asparagine metabolic process"/>
    <property type="evidence" value="ECO:0007669"/>
    <property type="project" value="TreeGrafter"/>
</dbReference>
<dbReference type="PANTHER" id="PTHR23088">
    <property type="entry name" value="NITRILASE-RELATED"/>
    <property type="match status" value="1"/>
</dbReference>
<feature type="domain" description="CN hydrolase" evidence="3">
    <location>
        <begin position="4"/>
        <end position="248"/>
    </location>
</feature>
<dbReference type="InterPro" id="IPR001110">
    <property type="entry name" value="UPF0012_CS"/>
</dbReference>
<evidence type="ECO:0000313" key="7">
    <source>
        <dbReference type="EMBL" id="HBH2620710.1"/>
    </source>
</evidence>
<protein>
    <submittedName>
        <fullName evidence="7">Carbon-nitrogen hydrolase family protein</fullName>
    </submittedName>
    <submittedName>
        <fullName evidence="5">Omega-amidase NIT2</fullName>
        <ecNumber evidence="5">3.5.1.3</ecNumber>
    </submittedName>
    <submittedName>
        <fullName evidence="4">Putative carbon-nitrogen hydrolase</fullName>
    </submittedName>
</protein>
<reference evidence="5" key="1">
    <citation type="submission" date="2014-07" db="EMBL/GenBank/DDBJ databases">
        <authorList>
            <person name="Monot Marc"/>
        </authorList>
    </citation>
    <scope>NUCLEOTIDE SEQUENCE</scope>
    <source>
        <strain evidence="6">7032989</strain>
        <strain evidence="5">7032994</strain>
    </source>
</reference>
<dbReference type="FunFam" id="3.60.110.10:FF:000002">
    <property type="entry name" value="Nitrilase family member 2"/>
    <property type="match status" value="1"/>
</dbReference>
<reference evidence="7" key="3">
    <citation type="submission" date="2021-06" db="EMBL/GenBank/DDBJ databases">
        <authorList>
            <consortium name="NCBI Pathogen Detection Project"/>
        </authorList>
    </citation>
    <scope>NUCLEOTIDE SEQUENCE</scope>
    <source>
        <strain evidence="7">Clostridioides</strain>
    </source>
</reference>
<reference evidence="7" key="2">
    <citation type="journal article" date="2018" name="Genome Biol.">
        <title>SKESA: strategic k-mer extension for scrupulous assemblies.</title>
        <authorList>
            <person name="Souvorov A."/>
            <person name="Agarwala R."/>
            <person name="Lipman D.J."/>
        </authorList>
    </citation>
    <scope>NUCLEOTIDE SEQUENCE</scope>
    <source>
        <strain evidence="7">Clostridioides</strain>
    </source>
</reference>
<dbReference type="EMBL" id="LK933238">
    <property type="protein sequence ID" value="CDT53209.1"/>
    <property type="molecule type" value="Genomic_DNA"/>
</dbReference>
<dbReference type="GO" id="GO:0050152">
    <property type="term" value="F:omega-amidase activity"/>
    <property type="evidence" value="ECO:0007669"/>
    <property type="project" value="UniProtKB-EC"/>
</dbReference>
<dbReference type="PATRIC" id="fig|1496.1373.peg.1298"/>
<evidence type="ECO:0000256" key="2">
    <source>
        <dbReference type="ARBA" id="ARBA00022801"/>
    </source>
</evidence>
<sequence>MNFYKIAVCQMITTENKIENINHAVDMVTEAAINGAKIVVLPEMFNCPYENKYFPKFAEEYPGETTTILSKLAEKHGIYLVSGSIPELEDGKIYNTCYVFDKNGALIGKHRKMHLFDIEVTGKVSFKESDTLTAGNDVTVIDTEYGKVGIAICYDIRFPELSRLMALKGAEIVILPAAFNMTTGPAHWELSIRMRALDNQIFYVGAAPARNMNASYIAFGNSRISDPWGRIIAQADEKECIIYADIDRDLIPDIRQQLPLLKHRRTDLYELNTLK</sequence>
<dbReference type="RefSeq" id="WP_003426351.1">
    <property type="nucleotide sequence ID" value="NZ_AP025558.1"/>
</dbReference>
<dbReference type="InterPro" id="IPR036526">
    <property type="entry name" value="C-N_Hydrolase_sf"/>
</dbReference>
<dbReference type="AlphaFoldDB" id="A0A069A6F0"/>
<dbReference type="Gene3D" id="3.60.110.10">
    <property type="entry name" value="Carbon-nitrogen hydrolase"/>
    <property type="match status" value="1"/>
</dbReference>
<gene>
    <name evidence="5" type="primary">nit</name>
    <name evidence="6" type="ORF">BN1095_550010</name>
    <name evidence="4" type="ORF">BN1096_190020</name>
    <name evidence="5" type="ORF">BN1097_170019</name>
    <name evidence="7" type="ORF">KRQ00_002482</name>
</gene>
<dbReference type="GO" id="GO:0006541">
    <property type="term" value="P:glutamine metabolic process"/>
    <property type="evidence" value="ECO:0007669"/>
    <property type="project" value="TreeGrafter"/>
</dbReference>
<dbReference type="Pfam" id="PF00795">
    <property type="entry name" value="CN_hydrolase"/>
    <property type="match status" value="1"/>
</dbReference>
<comment type="similarity">
    <text evidence="1">Belongs to the carbon-nitrogen hydrolase superfamily. NIT1/NIT2 family.</text>
</comment>
<dbReference type="EC" id="3.5.1.3" evidence="5"/>
<dbReference type="EMBL" id="LK932351">
    <property type="protein sequence ID" value="CDS83711.1"/>
    <property type="molecule type" value="Genomic_DNA"/>
</dbReference>
<dbReference type="PROSITE" id="PS01227">
    <property type="entry name" value="UPF0012"/>
    <property type="match status" value="1"/>
</dbReference>
<evidence type="ECO:0000313" key="4">
    <source>
        <dbReference type="EMBL" id="CDS83617.1"/>
    </source>
</evidence>
<dbReference type="PROSITE" id="PS50263">
    <property type="entry name" value="CN_HYDROLASE"/>
    <property type="match status" value="1"/>
</dbReference>
<proteinExistence type="inferred from homology"/>
<evidence type="ECO:0000313" key="6">
    <source>
        <dbReference type="EMBL" id="CDT53209.1"/>
    </source>
</evidence>
<name>A0A069A6F0_CLODI</name>
<dbReference type="EMBL" id="LK932468">
    <property type="protein sequence ID" value="CDS83617.1"/>
    <property type="molecule type" value="Genomic_DNA"/>
</dbReference>
<evidence type="ECO:0000313" key="5">
    <source>
        <dbReference type="EMBL" id="CDS83711.1"/>
    </source>
</evidence>